<keyword evidence="2" id="KW-1185">Reference proteome</keyword>
<comment type="caution">
    <text evidence="1">The sequence shown here is derived from an EMBL/GenBank/DDBJ whole genome shotgun (WGS) entry which is preliminary data.</text>
</comment>
<name>A0ACB9PRI5_BAUVA</name>
<dbReference type="EMBL" id="CM039428">
    <property type="protein sequence ID" value="KAI4350342.1"/>
    <property type="molecule type" value="Genomic_DNA"/>
</dbReference>
<reference evidence="1 2" key="1">
    <citation type="journal article" date="2022" name="DNA Res.">
        <title>Chromosomal-level genome assembly of the orchid tree Bauhinia variegata (Leguminosae; Cercidoideae) supports the allotetraploid origin hypothesis of Bauhinia.</title>
        <authorList>
            <person name="Zhong Y."/>
            <person name="Chen Y."/>
            <person name="Zheng D."/>
            <person name="Pang J."/>
            <person name="Liu Y."/>
            <person name="Luo S."/>
            <person name="Meng S."/>
            <person name="Qian L."/>
            <person name="Wei D."/>
            <person name="Dai S."/>
            <person name="Zhou R."/>
        </authorList>
    </citation>
    <scope>NUCLEOTIDE SEQUENCE [LARGE SCALE GENOMIC DNA]</scope>
    <source>
        <strain evidence="1">BV-YZ2020</strain>
    </source>
</reference>
<proteinExistence type="predicted"/>
<evidence type="ECO:0000313" key="1">
    <source>
        <dbReference type="EMBL" id="KAI4350342.1"/>
    </source>
</evidence>
<dbReference type="Proteomes" id="UP000828941">
    <property type="component" value="Chromosome 3"/>
</dbReference>
<sequence>MVAVQVQIQSSRRVIPSQPTPNGNFLMSYCEQIKVSTHGSQLYFYKPCSTSHDASNLYVETLRTSLSQALVHYYPFAGRLSWINGARMELHCNAMGVPLLEASCDASLADLGDFAEPNQIQQQFVPMFDYSCPIEQMPLMMAQLTRFQCGGLVLGLAFCRALVDGAAVANFIKSWQSWPGESL</sequence>
<evidence type="ECO:0000313" key="2">
    <source>
        <dbReference type="Proteomes" id="UP000828941"/>
    </source>
</evidence>
<organism evidence="1 2">
    <name type="scientific">Bauhinia variegata</name>
    <name type="common">Purple orchid tree</name>
    <name type="synonym">Phanera variegata</name>
    <dbReference type="NCBI Taxonomy" id="167791"/>
    <lineage>
        <taxon>Eukaryota</taxon>
        <taxon>Viridiplantae</taxon>
        <taxon>Streptophyta</taxon>
        <taxon>Embryophyta</taxon>
        <taxon>Tracheophyta</taxon>
        <taxon>Spermatophyta</taxon>
        <taxon>Magnoliopsida</taxon>
        <taxon>eudicotyledons</taxon>
        <taxon>Gunneridae</taxon>
        <taxon>Pentapetalae</taxon>
        <taxon>rosids</taxon>
        <taxon>fabids</taxon>
        <taxon>Fabales</taxon>
        <taxon>Fabaceae</taxon>
        <taxon>Cercidoideae</taxon>
        <taxon>Cercideae</taxon>
        <taxon>Bauhiniinae</taxon>
        <taxon>Bauhinia</taxon>
    </lineage>
</organism>
<protein>
    <submittedName>
        <fullName evidence="1">Uncharacterized protein</fullName>
    </submittedName>
</protein>
<gene>
    <name evidence="1" type="ORF">L6164_004806</name>
</gene>
<accession>A0ACB9PRI5</accession>